<keyword evidence="2" id="KW-0201">Cytochrome c-type biogenesis</keyword>
<dbReference type="PANTHER" id="PTHR42852:SF17">
    <property type="entry name" value="THIOREDOXIN-LIKE PROTEIN HI_1115"/>
    <property type="match status" value="1"/>
</dbReference>
<sequence>MNLIRTVAVACVSLCMVACQPDNGQTASTASSATASKVIEAPSFSAVALDGSMVSTSALDGKAYIVNFFASWCPPCVAEIPDMVGLQAEYEKKGFTFIGIAVNEDEARMQDFIRSNGINYPVVMVDQQIIDAYSRYARGGLRSIPTSFVIAADGSLSSVVVGAQSKEAFENLITDAIDAGR</sequence>
<evidence type="ECO:0000256" key="2">
    <source>
        <dbReference type="ARBA" id="ARBA00022748"/>
    </source>
</evidence>
<dbReference type="InterPro" id="IPR017937">
    <property type="entry name" value="Thioredoxin_CS"/>
</dbReference>
<dbReference type="Proteomes" id="UP000886335">
    <property type="component" value="Unassembled WGS sequence"/>
</dbReference>
<dbReference type="PANTHER" id="PTHR42852">
    <property type="entry name" value="THIOL:DISULFIDE INTERCHANGE PROTEIN DSBE"/>
    <property type="match status" value="1"/>
</dbReference>
<dbReference type="Gene3D" id="3.40.30.10">
    <property type="entry name" value="Glutaredoxin"/>
    <property type="match status" value="1"/>
</dbReference>
<dbReference type="GO" id="GO:0016491">
    <property type="term" value="F:oxidoreductase activity"/>
    <property type="evidence" value="ECO:0007669"/>
    <property type="project" value="InterPro"/>
</dbReference>
<evidence type="ECO:0000256" key="1">
    <source>
        <dbReference type="ARBA" id="ARBA00004196"/>
    </source>
</evidence>
<dbReference type="InterPro" id="IPR013740">
    <property type="entry name" value="Redoxin"/>
</dbReference>
<dbReference type="InterPro" id="IPR013766">
    <property type="entry name" value="Thioredoxin_domain"/>
</dbReference>
<dbReference type="InterPro" id="IPR036249">
    <property type="entry name" value="Thioredoxin-like_sf"/>
</dbReference>
<dbReference type="PROSITE" id="PS51352">
    <property type="entry name" value="THIOREDOXIN_2"/>
    <property type="match status" value="1"/>
</dbReference>
<organism evidence="5">
    <name type="scientific">Prosthecochloris aestuarii</name>
    <dbReference type="NCBI Taxonomy" id="1102"/>
    <lineage>
        <taxon>Bacteria</taxon>
        <taxon>Pseudomonadati</taxon>
        <taxon>Chlorobiota</taxon>
        <taxon>Chlorobiia</taxon>
        <taxon>Chlorobiales</taxon>
        <taxon>Chlorobiaceae</taxon>
        <taxon>Prosthecochloris</taxon>
    </lineage>
</organism>
<accession>A0A831WPF2</accession>
<dbReference type="CDD" id="cd02966">
    <property type="entry name" value="TlpA_like_family"/>
    <property type="match status" value="1"/>
</dbReference>
<feature type="domain" description="Thioredoxin" evidence="4">
    <location>
        <begin position="35"/>
        <end position="178"/>
    </location>
</feature>
<dbReference type="GO" id="GO:0017004">
    <property type="term" value="P:cytochrome complex assembly"/>
    <property type="evidence" value="ECO:0007669"/>
    <property type="project" value="UniProtKB-KW"/>
</dbReference>
<keyword evidence="3" id="KW-0676">Redox-active center</keyword>
<dbReference type="GO" id="GO:0030313">
    <property type="term" value="C:cell envelope"/>
    <property type="evidence" value="ECO:0007669"/>
    <property type="project" value="UniProtKB-SubCell"/>
</dbReference>
<evidence type="ECO:0000259" key="4">
    <source>
        <dbReference type="PROSITE" id="PS51352"/>
    </source>
</evidence>
<evidence type="ECO:0000313" key="5">
    <source>
        <dbReference type="EMBL" id="HED31132.1"/>
    </source>
</evidence>
<dbReference type="Pfam" id="PF08534">
    <property type="entry name" value="Redoxin"/>
    <property type="match status" value="1"/>
</dbReference>
<name>A0A831WPF2_PROAE</name>
<dbReference type="InterPro" id="IPR050553">
    <property type="entry name" value="Thioredoxin_ResA/DsbE_sf"/>
</dbReference>
<dbReference type="SUPFAM" id="SSF52833">
    <property type="entry name" value="Thioredoxin-like"/>
    <property type="match status" value="1"/>
</dbReference>
<comment type="caution">
    <text evidence="5">The sequence shown here is derived from an EMBL/GenBank/DDBJ whole genome shotgun (WGS) entry which is preliminary data.</text>
</comment>
<dbReference type="PROSITE" id="PS00194">
    <property type="entry name" value="THIOREDOXIN_1"/>
    <property type="match status" value="1"/>
</dbReference>
<dbReference type="EMBL" id="DSBW01000125">
    <property type="protein sequence ID" value="HED31132.1"/>
    <property type="molecule type" value="Genomic_DNA"/>
</dbReference>
<comment type="subcellular location">
    <subcellularLocation>
        <location evidence="1">Cell envelope</location>
    </subcellularLocation>
</comment>
<reference evidence="5" key="1">
    <citation type="journal article" date="2020" name="mSystems">
        <title>Genome- and Community-Level Interaction Insights into Carbon Utilization and Element Cycling Functions of Hydrothermarchaeota in Hydrothermal Sediment.</title>
        <authorList>
            <person name="Zhou Z."/>
            <person name="Liu Y."/>
            <person name="Xu W."/>
            <person name="Pan J."/>
            <person name="Luo Z.H."/>
            <person name="Li M."/>
        </authorList>
    </citation>
    <scope>NUCLEOTIDE SEQUENCE [LARGE SCALE GENOMIC DNA]</scope>
    <source>
        <strain evidence="5">SpSt-1181</strain>
    </source>
</reference>
<protein>
    <submittedName>
        <fullName evidence="5">TlpA family protein disulfide reductase</fullName>
    </submittedName>
</protein>
<gene>
    <name evidence="5" type="ORF">ENN50_05505</name>
</gene>
<evidence type="ECO:0000256" key="3">
    <source>
        <dbReference type="ARBA" id="ARBA00023284"/>
    </source>
</evidence>
<dbReference type="AlphaFoldDB" id="A0A831WPF2"/>
<proteinExistence type="predicted"/>